<dbReference type="InterPro" id="IPR033116">
    <property type="entry name" value="TRYPSIN_SER"/>
</dbReference>
<dbReference type="GO" id="GO:0006508">
    <property type="term" value="P:proteolysis"/>
    <property type="evidence" value="ECO:0007669"/>
    <property type="project" value="InterPro"/>
</dbReference>
<dbReference type="OMA" id="SICAKWY"/>
<dbReference type="GO" id="GO:0004252">
    <property type="term" value="F:serine-type endopeptidase activity"/>
    <property type="evidence" value="ECO:0007669"/>
    <property type="project" value="InterPro"/>
</dbReference>
<feature type="non-terminal residue" evidence="4">
    <location>
        <position position="146"/>
    </location>
</feature>
<keyword evidence="5" id="KW-1185">Reference proteome</keyword>
<dbReference type="Proteomes" id="UP000054359">
    <property type="component" value="Unassembled WGS sequence"/>
</dbReference>
<protein>
    <submittedName>
        <fullName evidence="4">Plasma kallikrein</fullName>
    </submittedName>
</protein>
<dbReference type="PANTHER" id="PTHR24253">
    <property type="entry name" value="TRANSMEMBRANE PROTEASE SERINE"/>
    <property type="match status" value="1"/>
</dbReference>
<dbReference type="PROSITE" id="PS00135">
    <property type="entry name" value="TRYPSIN_SER"/>
    <property type="match status" value="1"/>
</dbReference>
<dbReference type="OrthoDB" id="9448935at2759"/>
<dbReference type="SMART" id="SM00020">
    <property type="entry name" value="Tryp_SPc"/>
    <property type="match status" value="1"/>
</dbReference>
<keyword evidence="1" id="KW-1015">Disulfide bond</keyword>
<dbReference type="PROSITE" id="PS50240">
    <property type="entry name" value="TRYPSIN_DOM"/>
    <property type="match status" value="1"/>
</dbReference>
<evidence type="ECO:0000256" key="2">
    <source>
        <dbReference type="ARBA" id="ARBA00024195"/>
    </source>
</evidence>
<dbReference type="PANTHER" id="PTHR24253:SF103">
    <property type="entry name" value="TRANSMEMBRANE PROTEASE SERINE 7"/>
    <property type="match status" value="1"/>
</dbReference>
<dbReference type="CDD" id="cd00190">
    <property type="entry name" value="Tryp_SPc"/>
    <property type="match status" value="1"/>
</dbReference>
<dbReference type="InterPro" id="IPR009003">
    <property type="entry name" value="Peptidase_S1_PA"/>
</dbReference>
<reference evidence="4 5" key="1">
    <citation type="submission" date="2013-11" db="EMBL/GenBank/DDBJ databases">
        <title>Genome sequencing of Stegodyphus mimosarum.</title>
        <authorList>
            <person name="Bechsgaard J."/>
        </authorList>
    </citation>
    <scope>NUCLEOTIDE SEQUENCE [LARGE SCALE GENOMIC DNA]</scope>
</reference>
<sequence length="146" mass="16156">MRTPLTFDMYAQPICLPPPDQRLEGRNATVVGWGWLNEIDKVKAKRLQKVEVPVLNNSICAKWYSDEYDGYVQIHDYQICAGYKEGGRDACQGDSGGPLIMKEGKTFSIIGIVSAGVGCARKQLPGIYSRVSVFVNWIQKVAGNSL</sequence>
<proteinExistence type="inferred from homology"/>
<dbReference type="FunFam" id="2.40.10.10:FF:000002">
    <property type="entry name" value="Transmembrane protease serine"/>
    <property type="match status" value="1"/>
</dbReference>
<dbReference type="InterPro" id="IPR001254">
    <property type="entry name" value="Trypsin_dom"/>
</dbReference>
<dbReference type="Gene3D" id="2.40.10.10">
    <property type="entry name" value="Trypsin-like serine proteases"/>
    <property type="match status" value="1"/>
</dbReference>
<name>A0A087T5S0_STEMI</name>
<feature type="domain" description="Peptidase S1" evidence="3">
    <location>
        <begin position="1"/>
        <end position="143"/>
    </location>
</feature>
<dbReference type="STRING" id="407821.A0A087T5S0"/>
<dbReference type="SUPFAM" id="SSF50494">
    <property type="entry name" value="Trypsin-like serine proteases"/>
    <property type="match status" value="1"/>
</dbReference>
<evidence type="ECO:0000313" key="4">
    <source>
        <dbReference type="EMBL" id="KFM60459.1"/>
    </source>
</evidence>
<dbReference type="Pfam" id="PF00089">
    <property type="entry name" value="Trypsin"/>
    <property type="match status" value="1"/>
</dbReference>
<evidence type="ECO:0000313" key="5">
    <source>
        <dbReference type="Proteomes" id="UP000054359"/>
    </source>
</evidence>
<comment type="similarity">
    <text evidence="2">Belongs to the peptidase S1 family. CLIP subfamily.</text>
</comment>
<dbReference type="EMBL" id="KK113555">
    <property type="protein sequence ID" value="KFM60459.1"/>
    <property type="molecule type" value="Genomic_DNA"/>
</dbReference>
<evidence type="ECO:0000256" key="1">
    <source>
        <dbReference type="ARBA" id="ARBA00023157"/>
    </source>
</evidence>
<dbReference type="InterPro" id="IPR043504">
    <property type="entry name" value="Peptidase_S1_PA_chymotrypsin"/>
</dbReference>
<dbReference type="AlphaFoldDB" id="A0A087T5S0"/>
<accession>A0A087T5S0</accession>
<evidence type="ECO:0000259" key="3">
    <source>
        <dbReference type="PROSITE" id="PS50240"/>
    </source>
</evidence>
<gene>
    <name evidence="4" type="ORF">X975_07408</name>
</gene>
<organism evidence="4 5">
    <name type="scientific">Stegodyphus mimosarum</name>
    <name type="common">African social velvet spider</name>
    <dbReference type="NCBI Taxonomy" id="407821"/>
    <lineage>
        <taxon>Eukaryota</taxon>
        <taxon>Metazoa</taxon>
        <taxon>Ecdysozoa</taxon>
        <taxon>Arthropoda</taxon>
        <taxon>Chelicerata</taxon>
        <taxon>Arachnida</taxon>
        <taxon>Araneae</taxon>
        <taxon>Araneomorphae</taxon>
        <taxon>Entelegynae</taxon>
        <taxon>Eresoidea</taxon>
        <taxon>Eresidae</taxon>
        <taxon>Stegodyphus</taxon>
    </lineage>
</organism>